<evidence type="ECO:0000313" key="9">
    <source>
        <dbReference type="EMBL" id="MBW57840.1"/>
    </source>
</evidence>
<feature type="transmembrane region" description="Helical" evidence="8">
    <location>
        <begin position="138"/>
        <end position="157"/>
    </location>
</feature>
<evidence type="ECO:0000256" key="5">
    <source>
        <dbReference type="ARBA" id="ARBA00022824"/>
    </source>
</evidence>
<organism evidence="9">
    <name type="scientific">Anopheles marajoara</name>
    <dbReference type="NCBI Taxonomy" id="58244"/>
    <lineage>
        <taxon>Eukaryota</taxon>
        <taxon>Metazoa</taxon>
        <taxon>Ecdysozoa</taxon>
        <taxon>Arthropoda</taxon>
        <taxon>Hexapoda</taxon>
        <taxon>Insecta</taxon>
        <taxon>Pterygota</taxon>
        <taxon>Neoptera</taxon>
        <taxon>Endopterygota</taxon>
        <taxon>Diptera</taxon>
        <taxon>Nematocera</taxon>
        <taxon>Culicoidea</taxon>
        <taxon>Culicidae</taxon>
        <taxon>Anophelinae</taxon>
        <taxon>Anopheles</taxon>
    </lineage>
</organism>
<keyword evidence="3" id="KW-0337">GPI-anchor biosynthesis</keyword>
<evidence type="ECO:0000256" key="7">
    <source>
        <dbReference type="ARBA" id="ARBA00023136"/>
    </source>
</evidence>
<evidence type="ECO:0000256" key="4">
    <source>
        <dbReference type="ARBA" id="ARBA00022692"/>
    </source>
</evidence>
<feature type="transmembrane region" description="Helical" evidence="8">
    <location>
        <begin position="215"/>
        <end position="234"/>
    </location>
</feature>
<dbReference type="InterPro" id="IPR009580">
    <property type="entry name" value="GPI_biosynthesis_protein_Pig-F"/>
</dbReference>
<sequence length="250" mass="27983">MDLQIDSKAATKLIIHMSALSLALSASFFSFLLHTNRLYDLGKLNSSILLLLLLPALELLKHFYAKRAFQLDGTVQTGPAGSVNMPTMGRTHSSKTAGRLQVLKELYHSIVLLASTVLFYSFICTVLGAPVQEYEETICLALTMTTLTVFPMLLLLGQAKTYSFLLSESVVLRCPRSHSYFNHLKQNCIGVLLGAWSASVVAPLDWDRPWQVYPIPNYVGCIIGQFGMSVYNLLNTMYIRLYRDRHSKIV</sequence>
<keyword evidence="5" id="KW-0256">Endoplasmic reticulum</keyword>
<dbReference type="Pfam" id="PF06699">
    <property type="entry name" value="PIG-F"/>
    <property type="match status" value="1"/>
</dbReference>
<proteinExistence type="predicted"/>
<dbReference type="UniPathway" id="UPA00196"/>
<dbReference type="GO" id="GO:0006506">
    <property type="term" value="P:GPI anchor biosynthetic process"/>
    <property type="evidence" value="ECO:0007669"/>
    <property type="project" value="UniProtKB-UniPathway"/>
</dbReference>
<keyword evidence="4 8" id="KW-0812">Transmembrane</keyword>
<comment type="pathway">
    <text evidence="2">Glycolipid biosynthesis; glycosylphosphatidylinositol-anchor biosynthesis.</text>
</comment>
<accession>A0A2M4BXQ3</accession>
<reference evidence="9" key="1">
    <citation type="submission" date="2018-01" db="EMBL/GenBank/DDBJ databases">
        <title>An insight into the sialome of Amazonian anophelines.</title>
        <authorList>
            <person name="Ribeiro J.M."/>
            <person name="Scarpassa V."/>
            <person name="Calvo E."/>
        </authorList>
    </citation>
    <scope>NUCLEOTIDE SEQUENCE</scope>
    <source>
        <tissue evidence="9">Salivary glands</tissue>
    </source>
</reference>
<keyword evidence="9" id="KW-0808">Transferase</keyword>
<evidence type="ECO:0000256" key="2">
    <source>
        <dbReference type="ARBA" id="ARBA00004687"/>
    </source>
</evidence>
<dbReference type="EMBL" id="GGFJ01008699">
    <property type="protein sequence ID" value="MBW57840.1"/>
    <property type="molecule type" value="Transcribed_RNA"/>
</dbReference>
<evidence type="ECO:0000256" key="8">
    <source>
        <dbReference type="SAM" id="Phobius"/>
    </source>
</evidence>
<dbReference type="GO" id="GO:0005789">
    <property type="term" value="C:endoplasmic reticulum membrane"/>
    <property type="evidence" value="ECO:0007669"/>
    <property type="project" value="UniProtKB-SubCell"/>
</dbReference>
<keyword evidence="6 8" id="KW-1133">Transmembrane helix</keyword>
<dbReference type="AlphaFoldDB" id="A0A2M4BXQ3"/>
<evidence type="ECO:0000256" key="1">
    <source>
        <dbReference type="ARBA" id="ARBA00004477"/>
    </source>
</evidence>
<name>A0A2M4BXQ3_9DIPT</name>
<evidence type="ECO:0000256" key="3">
    <source>
        <dbReference type="ARBA" id="ARBA00022502"/>
    </source>
</evidence>
<keyword evidence="7 8" id="KW-0472">Membrane</keyword>
<feature type="transmembrane region" description="Helical" evidence="8">
    <location>
        <begin position="13"/>
        <end position="32"/>
    </location>
</feature>
<feature type="transmembrane region" description="Helical" evidence="8">
    <location>
        <begin position="106"/>
        <end position="131"/>
    </location>
</feature>
<dbReference type="GO" id="GO:0016740">
    <property type="term" value="F:transferase activity"/>
    <property type="evidence" value="ECO:0007669"/>
    <property type="project" value="UniProtKB-KW"/>
</dbReference>
<comment type="subcellular location">
    <subcellularLocation>
        <location evidence="1">Endoplasmic reticulum membrane</location>
        <topology evidence="1">Multi-pass membrane protein</topology>
    </subcellularLocation>
</comment>
<evidence type="ECO:0000256" key="6">
    <source>
        <dbReference type="ARBA" id="ARBA00022989"/>
    </source>
</evidence>
<protein>
    <submittedName>
        <fullName evidence="9">Putative ethanolamine-p-transferase gpi11/pig-f</fullName>
    </submittedName>
</protein>